<keyword evidence="2" id="KW-1185">Reference proteome</keyword>
<protein>
    <submittedName>
        <fullName evidence="1">Uncharacterized protein</fullName>
    </submittedName>
</protein>
<organism evidence="1 2">
    <name type="scientific">Piromyces finnis</name>
    <dbReference type="NCBI Taxonomy" id="1754191"/>
    <lineage>
        <taxon>Eukaryota</taxon>
        <taxon>Fungi</taxon>
        <taxon>Fungi incertae sedis</taxon>
        <taxon>Chytridiomycota</taxon>
        <taxon>Chytridiomycota incertae sedis</taxon>
        <taxon>Neocallimastigomycetes</taxon>
        <taxon>Neocallimastigales</taxon>
        <taxon>Neocallimastigaceae</taxon>
        <taxon>Piromyces</taxon>
    </lineage>
</organism>
<evidence type="ECO:0000313" key="2">
    <source>
        <dbReference type="Proteomes" id="UP000193719"/>
    </source>
</evidence>
<proteinExistence type="predicted"/>
<dbReference type="InterPro" id="IPR002110">
    <property type="entry name" value="Ankyrin_rpt"/>
</dbReference>
<dbReference type="EMBL" id="MCFH01000059">
    <property type="protein sequence ID" value="ORX42831.1"/>
    <property type="molecule type" value="Genomic_DNA"/>
</dbReference>
<dbReference type="Gene3D" id="1.25.40.20">
    <property type="entry name" value="Ankyrin repeat-containing domain"/>
    <property type="match status" value="1"/>
</dbReference>
<sequence length="232" mass="26957">MTVDTSNLDVLLNNGQLNESELYENKGKTLICEIIKNGKINELENFINKYNVSLHSYSSNGFDILIYTIKNSDSVEMINFIIEKTPYKNLNYTVKDNNNTIGTPLFLSLAQNKFKIADLLMENGADINMTLCCNLDKIREEDVYLTQNPYKYYDVIANRDCFTHDYSREIYSNIIQYLCEVDSLTQQNLEYIKNHGFEINAIRTGIIKQLERNNKFEYAKMISNLISEQDID</sequence>
<gene>
    <name evidence="1" type="ORF">BCR36DRAFT_586975</name>
</gene>
<dbReference type="AlphaFoldDB" id="A0A1Y1UYU4"/>
<dbReference type="OrthoDB" id="2126495at2759"/>
<reference evidence="1 2" key="1">
    <citation type="submission" date="2016-08" db="EMBL/GenBank/DDBJ databases">
        <title>Genomes of anaerobic fungi encode conserved fungal cellulosomes for biomass hydrolysis.</title>
        <authorList>
            <consortium name="DOE Joint Genome Institute"/>
            <person name="Haitjema C.H."/>
            <person name="Gilmore S.P."/>
            <person name="Henske J.K."/>
            <person name="Solomon K.V."/>
            <person name="De Groot R."/>
            <person name="Kuo A."/>
            <person name="Mondo S.J."/>
            <person name="Salamov A.A."/>
            <person name="Labutti K."/>
            <person name="Zhao Z."/>
            <person name="Chiniquy J."/>
            <person name="Barry K."/>
            <person name="Brewer H.M."/>
            <person name="Purvine S.O."/>
            <person name="Wright A.T."/>
            <person name="Boxma B."/>
            <person name="Van Alen T."/>
            <person name="Hackstein J.H."/>
            <person name="Baker S.E."/>
            <person name="Grigoriev I.V."/>
            <person name="O'Malley M.A."/>
        </authorList>
    </citation>
    <scope>NUCLEOTIDE SEQUENCE [LARGE SCALE GENOMIC DNA]</scope>
    <source>
        <strain evidence="2">finn</strain>
    </source>
</reference>
<evidence type="ECO:0000313" key="1">
    <source>
        <dbReference type="EMBL" id="ORX42831.1"/>
    </source>
</evidence>
<comment type="caution">
    <text evidence="1">The sequence shown here is derived from an EMBL/GenBank/DDBJ whole genome shotgun (WGS) entry which is preliminary data.</text>
</comment>
<dbReference type="Proteomes" id="UP000193719">
    <property type="component" value="Unassembled WGS sequence"/>
</dbReference>
<dbReference type="Pfam" id="PF12796">
    <property type="entry name" value="Ank_2"/>
    <property type="match status" value="1"/>
</dbReference>
<dbReference type="InterPro" id="IPR036770">
    <property type="entry name" value="Ankyrin_rpt-contain_sf"/>
</dbReference>
<dbReference type="SUPFAM" id="SSF48403">
    <property type="entry name" value="Ankyrin repeat"/>
    <property type="match status" value="1"/>
</dbReference>
<name>A0A1Y1UYU4_9FUNG</name>
<accession>A0A1Y1UYU4</accession>
<reference evidence="1 2" key="2">
    <citation type="submission" date="2016-08" db="EMBL/GenBank/DDBJ databases">
        <title>Pervasive Adenine N6-methylation of Active Genes in Fungi.</title>
        <authorList>
            <consortium name="DOE Joint Genome Institute"/>
            <person name="Mondo S.J."/>
            <person name="Dannebaum R.O."/>
            <person name="Kuo R.C."/>
            <person name="Labutti K."/>
            <person name="Haridas S."/>
            <person name="Kuo A."/>
            <person name="Salamov A."/>
            <person name="Ahrendt S.R."/>
            <person name="Lipzen A."/>
            <person name="Sullivan W."/>
            <person name="Andreopoulos W.B."/>
            <person name="Clum A."/>
            <person name="Lindquist E."/>
            <person name="Daum C."/>
            <person name="Ramamoorthy G.K."/>
            <person name="Gryganskyi A."/>
            <person name="Culley D."/>
            <person name="Magnuson J.K."/>
            <person name="James T.Y."/>
            <person name="O'Malley M.A."/>
            <person name="Stajich J.E."/>
            <person name="Spatafora J.W."/>
            <person name="Visel A."/>
            <person name="Grigoriev I.V."/>
        </authorList>
    </citation>
    <scope>NUCLEOTIDE SEQUENCE [LARGE SCALE GENOMIC DNA]</scope>
    <source>
        <strain evidence="2">finn</strain>
    </source>
</reference>